<keyword evidence="7" id="KW-0479">Metal-binding</keyword>
<evidence type="ECO:0000256" key="7">
    <source>
        <dbReference type="ARBA" id="ARBA00022723"/>
    </source>
</evidence>
<evidence type="ECO:0000313" key="14">
    <source>
        <dbReference type="WBParaSite" id="PSAMB.scaffold10369size4126.g33248.t1"/>
    </source>
</evidence>
<evidence type="ECO:0000256" key="4">
    <source>
        <dbReference type="ARBA" id="ARBA00012477"/>
    </source>
</evidence>
<dbReference type="Pfam" id="PF12706">
    <property type="entry name" value="Lactamase_B_2"/>
    <property type="match status" value="1"/>
</dbReference>
<organism evidence="13 14">
    <name type="scientific">Plectus sambesii</name>
    <dbReference type="NCBI Taxonomy" id="2011161"/>
    <lineage>
        <taxon>Eukaryota</taxon>
        <taxon>Metazoa</taxon>
        <taxon>Ecdysozoa</taxon>
        <taxon>Nematoda</taxon>
        <taxon>Chromadorea</taxon>
        <taxon>Plectida</taxon>
        <taxon>Plectina</taxon>
        <taxon>Plectoidea</taxon>
        <taxon>Plectidae</taxon>
        <taxon>Plectus</taxon>
    </lineage>
</organism>
<evidence type="ECO:0000256" key="11">
    <source>
        <dbReference type="SAM" id="MobiDB-lite"/>
    </source>
</evidence>
<keyword evidence="5" id="KW-0819">tRNA processing</keyword>
<sequence length="370" mass="41832">MKESPDFETLFAKFRKDVAAVSVEETFPRLTILGSSSATPTKFRNMSGYFVELSDDFCFFVDCGEGTYGQLLALFGPQRTAELLIKLKFIFLSHGHQDHVIGIFDLVLERRKAFLAAEKTFTPLRVLAPTIVFPTMNMYDMSIEKMTDYFEATLTTRPRTQEETAGDLWDKDGVIDVGSYIPGFESWPVKQLRVVTVHHPRQAKALILETTDGKKLVFSGDTKPCNRLIAAGKDADLLVHEATFCDEFTRDAEKKSHSTMSQAVEVGEKMNAKMTLLTHFSARYKKVPLMPTYLDAKANVGIVMDNMVVRWSELPLIPRLIPLFRAIYSNEIDDVKTQLSKRNFKKMNSLVPNADPEQSPKIAKKAQRLV</sequence>
<evidence type="ECO:0000256" key="2">
    <source>
        <dbReference type="ARBA" id="ARBA00001947"/>
    </source>
</evidence>
<dbReference type="PANTHER" id="PTHR12553">
    <property type="entry name" value="ZINC PHOSPHODIESTERASE ELAC PROTEIN 2"/>
    <property type="match status" value="1"/>
</dbReference>
<evidence type="ECO:0000256" key="9">
    <source>
        <dbReference type="ARBA" id="ARBA00022801"/>
    </source>
</evidence>
<dbReference type="PANTHER" id="PTHR12553:SF49">
    <property type="entry name" value="ZINC PHOSPHODIESTERASE ELAC PROTEIN 2"/>
    <property type="match status" value="1"/>
</dbReference>
<dbReference type="Gene3D" id="3.60.15.10">
    <property type="entry name" value="Ribonuclease Z/Hydroxyacylglutathione hydrolase-like"/>
    <property type="match status" value="1"/>
</dbReference>
<evidence type="ECO:0000256" key="10">
    <source>
        <dbReference type="ARBA" id="ARBA00022833"/>
    </source>
</evidence>
<comment type="cofactor">
    <cofactor evidence="2">
        <name>Zn(2+)</name>
        <dbReference type="ChEBI" id="CHEBI:29105"/>
    </cofactor>
</comment>
<feature type="region of interest" description="Disordered" evidence="11">
    <location>
        <begin position="349"/>
        <end position="370"/>
    </location>
</feature>
<dbReference type="GO" id="GO:0046872">
    <property type="term" value="F:metal ion binding"/>
    <property type="evidence" value="ECO:0007669"/>
    <property type="project" value="UniProtKB-KW"/>
</dbReference>
<keyword evidence="9" id="KW-0378">Hydrolase</keyword>
<dbReference type="WBParaSite" id="PSAMB.scaffold10369size4126.g33248.t1">
    <property type="protein sequence ID" value="PSAMB.scaffold10369size4126.g33248.t1"/>
    <property type="gene ID" value="PSAMB.scaffold10369size4126.g33248"/>
</dbReference>
<evidence type="ECO:0000259" key="12">
    <source>
        <dbReference type="Pfam" id="PF12706"/>
    </source>
</evidence>
<dbReference type="SUPFAM" id="SSF56281">
    <property type="entry name" value="Metallo-hydrolase/oxidoreductase"/>
    <property type="match status" value="1"/>
</dbReference>
<feature type="domain" description="Metallo-beta-lactamase" evidence="12">
    <location>
        <begin position="60"/>
        <end position="280"/>
    </location>
</feature>
<evidence type="ECO:0000256" key="5">
    <source>
        <dbReference type="ARBA" id="ARBA00022694"/>
    </source>
</evidence>
<evidence type="ECO:0000313" key="13">
    <source>
        <dbReference type="Proteomes" id="UP000887566"/>
    </source>
</evidence>
<comment type="catalytic activity">
    <reaction evidence="1">
        <text>Endonucleolytic cleavage of RNA, removing extra 3' nucleotides from tRNA precursor, generating 3' termini of tRNAs. A 3'-hydroxy group is left at the tRNA terminus and a 5'-phosphoryl group is left at the trailer molecule.</text>
        <dbReference type="EC" id="3.1.26.11"/>
    </reaction>
</comment>
<dbReference type="CDD" id="cd07718">
    <property type="entry name" value="RNaseZ_ELAC1_ELAC2-C-term-like_MBL-fold"/>
    <property type="match status" value="1"/>
</dbReference>
<comment type="similarity">
    <text evidence="3">Belongs to the RNase Z family.</text>
</comment>
<dbReference type="Proteomes" id="UP000887566">
    <property type="component" value="Unplaced"/>
</dbReference>
<dbReference type="GO" id="GO:1990180">
    <property type="term" value="P:mitochondrial tRNA 3'-end processing"/>
    <property type="evidence" value="ECO:0007669"/>
    <property type="project" value="TreeGrafter"/>
</dbReference>
<name>A0A914UI79_9BILA</name>
<reference evidence="14" key="1">
    <citation type="submission" date="2022-11" db="UniProtKB">
        <authorList>
            <consortium name="WormBaseParasite"/>
        </authorList>
    </citation>
    <scope>IDENTIFICATION</scope>
</reference>
<dbReference type="GO" id="GO:0005739">
    <property type="term" value="C:mitochondrion"/>
    <property type="evidence" value="ECO:0007669"/>
    <property type="project" value="TreeGrafter"/>
</dbReference>
<evidence type="ECO:0000256" key="8">
    <source>
        <dbReference type="ARBA" id="ARBA00022759"/>
    </source>
</evidence>
<evidence type="ECO:0000256" key="1">
    <source>
        <dbReference type="ARBA" id="ARBA00000402"/>
    </source>
</evidence>
<evidence type="ECO:0000256" key="3">
    <source>
        <dbReference type="ARBA" id="ARBA00007823"/>
    </source>
</evidence>
<dbReference type="AlphaFoldDB" id="A0A914UI79"/>
<dbReference type="InterPro" id="IPR036866">
    <property type="entry name" value="RibonucZ/Hydroxyglut_hydro"/>
</dbReference>
<evidence type="ECO:0000256" key="6">
    <source>
        <dbReference type="ARBA" id="ARBA00022722"/>
    </source>
</evidence>
<accession>A0A914UI79</accession>
<protein>
    <recommendedName>
        <fullName evidence="4">ribonuclease Z</fullName>
        <ecNumber evidence="4">3.1.26.11</ecNumber>
    </recommendedName>
</protein>
<dbReference type="InterPro" id="IPR047151">
    <property type="entry name" value="RNZ2-like"/>
</dbReference>
<keyword evidence="6" id="KW-0540">Nuclease</keyword>
<keyword evidence="8" id="KW-0255">Endonuclease</keyword>
<keyword evidence="10" id="KW-0862">Zinc</keyword>
<dbReference type="InterPro" id="IPR001279">
    <property type="entry name" value="Metallo-B-lactamas"/>
</dbReference>
<dbReference type="EC" id="3.1.26.11" evidence="4"/>
<proteinExistence type="inferred from homology"/>
<dbReference type="GO" id="GO:0042781">
    <property type="term" value="F:3'-tRNA processing endoribonuclease activity"/>
    <property type="evidence" value="ECO:0007669"/>
    <property type="project" value="UniProtKB-EC"/>
</dbReference>
<keyword evidence="13" id="KW-1185">Reference proteome</keyword>